<dbReference type="GeneID" id="92932841"/>
<dbReference type="EMBL" id="CP002574">
    <property type="protein sequence ID" value="AEK59589.1"/>
    <property type="molecule type" value="Genomic_DNA"/>
</dbReference>
<geneLocation type="plasmid" evidence="1 2">
    <name>megaplasmid</name>
</geneLocation>
<organism evidence="1 2">
    <name type="scientific">Acidithiobacillus caldus (strain SM-1)</name>
    <dbReference type="NCBI Taxonomy" id="990288"/>
    <lineage>
        <taxon>Bacteria</taxon>
        <taxon>Pseudomonadati</taxon>
        <taxon>Pseudomonadota</taxon>
        <taxon>Acidithiobacillia</taxon>
        <taxon>Acidithiobacillales</taxon>
        <taxon>Acidithiobacillaceae</taxon>
        <taxon>Acidithiobacillus</taxon>
    </lineage>
</organism>
<name>F9ZUM3_ACICS</name>
<dbReference type="AlphaFoldDB" id="F9ZUM3"/>
<reference evidence="1 2" key="1">
    <citation type="journal article" date="2011" name="J. Genet. Genomics">
        <title>Unraveling the Acidithiobacillus caldus complete genome and its central metabolisms for carbon assimilation.</title>
        <authorList>
            <person name="You X.Y."/>
            <person name="Guo X."/>
            <person name="Zheng H.J."/>
            <person name="Zhang M.J."/>
            <person name="Liu L.J."/>
            <person name="Zhu Y.Q."/>
            <person name="Zhu B."/>
            <person name="Wang S.Y."/>
            <person name="Zhao G.P."/>
            <person name="Poetsch A."/>
            <person name="Jiang C.Y."/>
            <person name="Liu S.J."/>
        </authorList>
    </citation>
    <scope>NUCLEOTIDE SEQUENCE [LARGE SCALE GENOMIC DNA]</scope>
    <source>
        <strain evidence="1 2">SM-1</strain>
        <plasmid evidence="2">Plasmid megaplasmid</plasmid>
    </source>
</reference>
<dbReference type="RefSeq" id="WP_014003687.1">
    <property type="nucleotide sequence ID" value="NC_015851.1"/>
</dbReference>
<keyword evidence="1" id="KW-0614">Plasmid</keyword>
<dbReference type="HOGENOM" id="CLU_2393136_0_0_6"/>
<keyword evidence="2" id="KW-1185">Reference proteome</keyword>
<proteinExistence type="predicted"/>
<gene>
    <name evidence="1" type="ordered locus">Atc_m058</name>
</gene>
<sequence>MELTPIDQAVLSIIAESQKPYAQESQEIIAKRMEIAGARLSESDTGQCRANFFSAQVELAGAFSAVSSTDDKDLAVIMGRLAVILRNVSLDVA</sequence>
<dbReference type="KEGG" id="acu:Atc_m058"/>
<evidence type="ECO:0000313" key="1">
    <source>
        <dbReference type="EMBL" id="AEK59589.1"/>
    </source>
</evidence>
<dbReference type="Proteomes" id="UP000006135">
    <property type="component" value="Plasmid megaplasmid"/>
</dbReference>
<accession>F9ZUM3</accession>
<evidence type="ECO:0000313" key="2">
    <source>
        <dbReference type="Proteomes" id="UP000006135"/>
    </source>
</evidence>
<protein>
    <submittedName>
        <fullName evidence="1">Uncharacterized protein</fullName>
    </submittedName>
</protein>